<proteinExistence type="predicted"/>
<dbReference type="OrthoDB" id="8048523at2759"/>
<dbReference type="EMBL" id="JH795856">
    <property type="protein sequence ID" value="EJU05505.1"/>
    <property type="molecule type" value="Genomic_DNA"/>
</dbReference>
<protein>
    <submittedName>
        <fullName evidence="2">Uncharacterized protein</fullName>
    </submittedName>
</protein>
<evidence type="ECO:0000256" key="1">
    <source>
        <dbReference type="SAM" id="MobiDB-lite"/>
    </source>
</evidence>
<reference evidence="2 3" key="1">
    <citation type="journal article" date="2012" name="Science">
        <title>The Paleozoic origin of enzymatic lignin decomposition reconstructed from 31 fungal genomes.</title>
        <authorList>
            <person name="Floudas D."/>
            <person name="Binder M."/>
            <person name="Riley R."/>
            <person name="Barry K."/>
            <person name="Blanchette R.A."/>
            <person name="Henrissat B."/>
            <person name="Martinez A.T."/>
            <person name="Otillar R."/>
            <person name="Spatafora J.W."/>
            <person name="Yadav J.S."/>
            <person name="Aerts A."/>
            <person name="Benoit I."/>
            <person name="Boyd A."/>
            <person name="Carlson A."/>
            <person name="Copeland A."/>
            <person name="Coutinho P.M."/>
            <person name="de Vries R.P."/>
            <person name="Ferreira P."/>
            <person name="Findley K."/>
            <person name="Foster B."/>
            <person name="Gaskell J."/>
            <person name="Glotzer D."/>
            <person name="Gorecki P."/>
            <person name="Heitman J."/>
            <person name="Hesse C."/>
            <person name="Hori C."/>
            <person name="Igarashi K."/>
            <person name="Jurgens J.A."/>
            <person name="Kallen N."/>
            <person name="Kersten P."/>
            <person name="Kohler A."/>
            <person name="Kuees U."/>
            <person name="Kumar T.K.A."/>
            <person name="Kuo A."/>
            <person name="LaButti K."/>
            <person name="Larrondo L.F."/>
            <person name="Lindquist E."/>
            <person name="Ling A."/>
            <person name="Lombard V."/>
            <person name="Lucas S."/>
            <person name="Lundell T."/>
            <person name="Martin R."/>
            <person name="McLaughlin D.J."/>
            <person name="Morgenstern I."/>
            <person name="Morin E."/>
            <person name="Murat C."/>
            <person name="Nagy L.G."/>
            <person name="Nolan M."/>
            <person name="Ohm R.A."/>
            <person name="Patyshakuliyeva A."/>
            <person name="Rokas A."/>
            <person name="Ruiz-Duenas F.J."/>
            <person name="Sabat G."/>
            <person name="Salamov A."/>
            <person name="Samejima M."/>
            <person name="Schmutz J."/>
            <person name="Slot J.C."/>
            <person name="St John F."/>
            <person name="Stenlid J."/>
            <person name="Sun H."/>
            <person name="Sun S."/>
            <person name="Syed K."/>
            <person name="Tsang A."/>
            <person name="Wiebenga A."/>
            <person name="Young D."/>
            <person name="Pisabarro A."/>
            <person name="Eastwood D.C."/>
            <person name="Martin F."/>
            <person name="Cullen D."/>
            <person name="Grigoriev I.V."/>
            <person name="Hibbett D.S."/>
        </authorList>
    </citation>
    <scope>NUCLEOTIDE SEQUENCE [LARGE SCALE GENOMIC DNA]</scope>
    <source>
        <strain evidence="2 3">DJM-731 SS1</strain>
    </source>
</reference>
<name>M5GAU9_DACPD</name>
<dbReference type="RefSeq" id="XP_040632399.1">
    <property type="nucleotide sequence ID" value="XM_040777514.1"/>
</dbReference>
<accession>M5GAU9</accession>
<keyword evidence="3" id="KW-1185">Reference proteome</keyword>
<evidence type="ECO:0000313" key="3">
    <source>
        <dbReference type="Proteomes" id="UP000030653"/>
    </source>
</evidence>
<dbReference type="AlphaFoldDB" id="M5GAU9"/>
<dbReference type="SUPFAM" id="SSF52047">
    <property type="entry name" value="RNI-like"/>
    <property type="match status" value="1"/>
</dbReference>
<feature type="compositionally biased region" description="Pro residues" evidence="1">
    <location>
        <begin position="1"/>
        <end position="11"/>
    </location>
</feature>
<sequence>MLASPIPPSLPGPSRSSLDDLESLSERSPSPSSHPLDLSSLPIELISRILHLLLLSYPARTAPRALLPLLLVSRTIYNIALSTPSLWTSLRLTDTGITPRLQLQLERSGALPLDIEITVRCRSHKSLPCKAGISALMDSLASLRPSMSRWESLDLNLSSCWLAQEALATCGTALFSLSKLTVRTGHSDSGDYATPLPSVLLHMPKLREINFQWYNFRWVQSCTLPSVRALRLSSYYMDDPGLATELLEMLRALPELERLEMDTVAERWVPRLSQPPAFEPVELPRLRSLKMRDCGQDKVLVLLRDIRCPNVQCLEMDMLGHISPLLEVLAGEEHMWERLEEVKVVACEFTAANMMLWLRRMPALRKLEIRDCSQMNKAVSDLVWLAEGCARVSLNDLVELTVLEGRQFCTLHLPSLSINLQ</sequence>
<dbReference type="HOGENOM" id="CLU_652155_0_0_1"/>
<evidence type="ECO:0000313" key="2">
    <source>
        <dbReference type="EMBL" id="EJU05505.1"/>
    </source>
</evidence>
<dbReference type="Gene3D" id="3.80.10.10">
    <property type="entry name" value="Ribonuclease Inhibitor"/>
    <property type="match status" value="1"/>
</dbReference>
<dbReference type="Proteomes" id="UP000030653">
    <property type="component" value="Unassembled WGS sequence"/>
</dbReference>
<organism evidence="2 3">
    <name type="scientific">Dacryopinax primogenitus (strain DJM 731)</name>
    <name type="common">Brown rot fungus</name>
    <dbReference type="NCBI Taxonomy" id="1858805"/>
    <lineage>
        <taxon>Eukaryota</taxon>
        <taxon>Fungi</taxon>
        <taxon>Dikarya</taxon>
        <taxon>Basidiomycota</taxon>
        <taxon>Agaricomycotina</taxon>
        <taxon>Dacrymycetes</taxon>
        <taxon>Dacrymycetales</taxon>
        <taxon>Dacrymycetaceae</taxon>
        <taxon>Dacryopinax</taxon>
    </lineage>
</organism>
<feature type="region of interest" description="Disordered" evidence="1">
    <location>
        <begin position="1"/>
        <end position="36"/>
    </location>
</feature>
<dbReference type="GeneID" id="63692576"/>
<gene>
    <name evidence="2" type="ORF">DACRYDRAFT_98212</name>
</gene>
<feature type="compositionally biased region" description="Low complexity" evidence="1">
    <location>
        <begin position="26"/>
        <end position="36"/>
    </location>
</feature>
<dbReference type="InterPro" id="IPR032675">
    <property type="entry name" value="LRR_dom_sf"/>
</dbReference>